<evidence type="ECO:0000313" key="2">
    <source>
        <dbReference type="EMBL" id="MEN2791434.1"/>
    </source>
</evidence>
<evidence type="ECO:0000256" key="1">
    <source>
        <dbReference type="SAM" id="SignalP"/>
    </source>
</evidence>
<feature type="signal peptide" evidence="1">
    <location>
        <begin position="1"/>
        <end position="25"/>
    </location>
</feature>
<dbReference type="SUPFAM" id="SSF48452">
    <property type="entry name" value="TPR-like"/>
    <property type="match status" value="1"/>
</dbReference>
<dbReference type="Gene3D" id="1.25.40.10">
    <property type="entry name" value="Tetratricopeptide repeat domain"/>
    <property type="match status" value="1"/>
</dbReference>
<name>A0ABU9Y6J4_9SPHN</name>
<gene>
    <name evidence="2" type="ORF">ABC974_17490</name>
</gene>
<accession>A0ABU9Y6J4</accession>
<dbReference type="EMBL" id="JBDIME010000017">
    <property type="protein sequence ID" value="MEN2791434.1"/>
    <property type="molecule type" value="Genomic_DNA"/>
</dbReference>
<keyword evidence="1" id="KW-0732">Signal</keyword>
<comment type="caution">
    <text evidence="2">The sequence shown here is derived from an EMBL/GenBank/DDBJ whole genome shotgun (WGS) entry which is preliminary data.</text>
</comment>
<keyword evidence="3" id="KW-1185">Reference proteome</keyword>
<reference evidence="2 3" key="1">
    <citation type="submission" date="2024-05" db="EMBL/GenBank/DDBJ databases">
        <authorList>
            <person name="Liu Q."/>
            <person name="Xin Y.-H."/>
        </authorList>
    </citation>
    <scope>NUCLEOTIDE SEQUENCE [LARGE SCALE GENOMIC DNA]</scope>
    <source>
        <strain evidence="2 3">CGMCC 1.10181</strain>
    </source>
</reference>
<feature type="chain" id="PRO_5046478654" evidence="1">
    <location>
        <begin position="26"/>
        <end position="222"/>
    </location>
</feature>
<protein>
    <submittedName>
        <fullName evidence="2">Tetratricopeptide repeat protein</fullName>
    </submittedName>
</protein>
<dbReference type="Pfam" id="PF14559">
    <property type="entry name" value="TPR_19"/>
    <property type="match status" value="1"/>
</dbReference>
<evidence type="ECO:0000313" key="3">
    <source>
        <dbReference type="Proteomes" id="UP001419910"/>
    </source>
</evidence>
<proteinExistence type="predicted"/>
<dbReference type="InterPro" id="IPR011990">
    <property type="entry name" value="TPR-like_helical_dom_sf"/>
</dbReference>
<organism evidence="2 3">
    <name type="scientific">Sphingomonas oligophenolica</name>
    <dbReference type="NCBI Taxonomy" id="301154"/>
    <lineage>
        <taxon>Bacteria</taxon>
        <taxon>Pseudomonadati</taxon>
        <taxon>Pseudomonadota</taxon>
        <taxon>Alphaproteobacteria</taxon>
        <taxon>Sphingomonadales</taxon>
        <taxon>Sphingomonadaceae</taxon>
        <taxon>Sphingomonas</taxon>
    </lineage>
</organism>
<sequence length="222" mass="24197">MQILKKWGSTAFAIIAFGFGGSANASNDPAMDAQVSHIDNEWARIKYQVKDSDARVRQMDALAKQAAAVVARYPGRAEPLLWQGIATSEEAAMANVFHQLSLATTARDILQKAAKIDPKAAKGGVVMSLGVLYYKVPGWPVGFGSKEKAQHYLQNALVLDPDGLDANYFYGDFLIAQGDYAKAKLYLARALKAPVNPHRPVWDSGRRADVRELIAKADKHLG</sequence>
<dbReference type="Proteomes" id="UP001419910">
    <property type="component" value="Unassembled WGS sequence"/>
</dbReference>
<dbReference type="RefSeq" id="WP_343890378.1">
    <property type="nucleotide sequence ID" value="NZ_BAAAEH010000032.1"/>
</dbReference>